<evidence type="ECO:0000256" key="3">
    <source>
        <dbReference type="ARBA" id="ARBA00022692"/>
    </source>
</evidence>
<evidence type="ECO:0000256" key="10">
    <source>
        <dbReference type="ARBA" id="ARBA00044501"/>
    </source>
</evidence>
<feature type="transmembrane region" description="Helical" evidence="12">
    <location>
        <begin position="106"/>
        <end position="124"/>
    </location>
</feature>
<evidence type="ECO:0000256" key="9">
    <source>
        <dbReference type="ARBA" id="ARBA00023136"/>
    </source>
</evidence>
<feature type="transmembrane region" description="Helical" evidence="12">
    <location>
        <begin position="185"/>
        <end position="209"/>
    </location>
</feature>
<reference evidence="13" key="1">
    <citation type="submission" date="2021-02" db="EMBL/GenBank/DDBJ databases">
        <authorList>
            <person name="Nowell W R."/>
        </authorList>
    </citation>
    <scope>NUCLEOTIDE SEQUENCE</scope>
</reference>
<keyword evidence="8" id="KW-0350">Heme biosynthesis</keyword>
<feature type="transmembrane region" description="Helical" evidence="12">
    <location>
        <begin position="243"/>
        <end position="262"/>
    </location>
</feature>
<dbReference type="InterPro" id="IPR003780">
    <property type="entry name" value="COX15/CtaA_fam"/>
</dbReference>
<comment type="caution">
    <text evidence="13">The sequence shown here is derived from an EMBL/GenBank/DDBJ whole genome shotgun (WGS) entry which is preliminary data.</text>
</comment>
<dbReference type="GO" id="GO:0006784">
    <property type="term" value="P:heme A biosynthetic process"/>
    <property type="evidence" value="ECO:0007669"/>
    <property type="project" value="InterPro"/>
</dbReference>
<evidence type="ECO:0008006" key="18">
    <source>
        <dbReference type="Google" id="ProtNLM"/>
    </source>
</evidence>
<dbReference type="AlphaFoldDB" id="A0A814BJ14"/>
<dbReference type="Proteomes" id="UP000682733">
    <property type="component" value="Unassembled WGS sequence"/>
</dbReference>
<dbReference type="EMBL" id="CAJNOQ010001920">
    <property type="protein sequence ID" value="CAF0927576.1"/>
    <property type="molecule type" value="Genomic_DNA"/>
</dbReference>
<dbReference type="GO" id="GO:0046872">
    <property type="term" value="F:metal ion binding"/>
    <property type="evidence" value="ECO:0007669"/>
    <property type="project" value="UniProtKB-KW"/>
</dbReference>
<comment type="subcellular location">
    <subcellularLocation>
        <location evidence="2">Membrane</location>
        <topology evidence="2">Multi-pass membrane protein</topology>
    </subcellularLocation>
</comment>
<evidence type="ECO:0000256" key="4">
    <source>
        <dbReference type="ARBA" id="ARBA00022723"/>
    </source>
</evidence>
<keyword evidence="4" id="KW-0479">Metal-binding</keyword>
<evidence type="ECO:0000256" key="7">
    <source>
        <dbReference type="ARBA" id="ARBA00023004"/>
    </source>
</evidence>
<keyword evidence="3 12" id="KW-0812">Transmembrane</keyword>
<dbReference type="GO" id="GO:0005743">
    <property type="term" value="C:mitochondrial inner membrane"/>
    <property type="evidence" value="ECO:0007669"/>
    <property type="project" value="TreeGrafter"/>
</dbReference>
<sequence>MTAGAVLLGGLTRLTESGLSMTDWRLIRDMKPPRTQEEWDKEFERYKQFPEYQLINRRITLNEFKRIYYMEYLHRMWGRLTGLVFFIPAVYFWQRRYFDKGLKIRSIVFGALIGFQGALGWYMVKSGLKNETLIDNYPRVSPYRLAAHLGTAFILYSGFLWNSFRYLFPSERQVVSKIWGMRVHGLLTLVFITAVAGAFVAGLDAGLVYNTFPKMGDHWIPVEYNHLKPWYKNLFENPAAVQFNHRVLGITTTAAVMAFAFMSRGKGFGRRAAMARNLVAAMVLIQATLGISTVLYYVPTSLAASHQMGSLTLLSLTLWLAYEMRRLPKV</sequence>
<evidence type="ECO:0000256" key="5">
    <source>
        <dbReference type="ARBA" id="ARBA00022989"/>
    </source>
</evidence>
<feature type="transmembrane region" description="Helical" evidence="12">
    <location>
        <begin position="274"/>
        <end position="298"/>
    </location>
</feature>
<proteinExistence type="predicted"/>
<keyword evidence="6" id="KW-0560">Oxidoreductase</keyword>
<keyword evidence="7" id="KW-0408">Iron</keyword>
<dbReference type="GO" id="GO:0120547">
    <property type="term" value="F:heme A synthase activity"/>
    <property type="evidence" value="ECO:0007669"/>
    <property type="project" value="UniProtKB-EC"/>
</dbReference>
<feature type="transmembrane region" description="Helical" evidence="12">
    <location>
        <begin position="304"/>
        <end position="322"/>
    </location>
</feature>
<evidence type="ECO:0000313" key="14">
    <source>
        <dbReference type="EMBL" id="CAF1314350.1"/>
    </source>
</evidence>
<evidence type="ECO:0000256" key="6">
    <source>
        <dbReference type="ARBA" id="ARBA00023002"/>
    </source>
</evidence>
<dbReference type="Proteomes" id="UP000677228">
    <property type="component" value="Unassembled WGS sequence"/>
</dbReference>
<evidence type="ECO:0000256" key="2">
    <source>
        <dbReference type="ARBA" id="ARBA00004141"/>
    </source>
</evidence>
<comment type="pathway">
    <text evidence="10">Porphyrin-containing compound metabolism; heme A biosynthesis; heme A from heme O: step 1/1.</text>
</comment>
<dbReference type="GO" id="GO:0016653">
    <property type="term" value="F:oxidoreductase activity, acting on NAD(P)H, heme protein as acceptor"/>
    <property type="evidence" value="ECO:0007669"/>
    <property type="project" value="TreeGrafter"/>
</dbReference>
<accession>A0A814BJ14</accession>
<dbReference type="OrthoDB" id="1726137at2759"/>
<dbReference type="Proteomes" id="UP000663829">
    <property type="component" value="Unassembled WGS sequence"/>
</dbReference>
<evidence type="ECO:0000256" key="8">
    <source>
        <dbReference type="ARBA" id="ARBA00023133"/>
    </source>
</evidence>
<comment type="cofactor">
    <cofactor evidence="1">
        <name>heme b</name>
        <dbReference type="ChEBI" id="CHEBI:60344"/>
    </cofactor>
</comment>
<dbReference type="EMBL" id="CAJOBC010001920">
    <property type="protein sequence ID" value="CAF3705991.1"/>
    <property type="molecule type" value="Genomic_DNA"/>
</dbReference>
<dbReference type="EMBL" id="CAJOBA010041914">
    <property type="protein sequence ID" value="CAF4122998.1"/>
    <property type="molecule type" value="Genomic_DNA"/>
</dbReference>
<feature type="transmembrane region" description="Helical" evidence="12">
    <location>
        <begin position="144"/>
        <end position="164"/>
    </location>
</feature>
<dbReference type="PANTHER" id="PTHR23289:SF2">
    <property type="entry name" value="CYTOCHROME C OXIDASE ASSEMBLY PROTEIN COX15 HOMOLOG"/>
    <property type="match status" value="1"/>
</dbReference>
<evidence type="ECO:0000256" key="11">
    <source>
        <dbReference type="ARBA" id="ARBA00048044"/>
    </source>
</evidence>
<evidence type="ECO:0000313" key="17">
    <source>
        <dbReference type="Proteomes" id="UP000663829"/>
    </source>
</evidence>
<feature type="transmembrane region" description="Helical" evidence="12">
    <location>
        <begin position="76"/>
        <end position="94"/>
    </location>
</feature>
<evidence type="ECO:0000313" key="15">
    <source>
        <dbReference type="EMBL" id="CAF3705991.1"/>
    </source>
</evidence>
<keyword evidence="9 12" id="KW-0472">Membrane</keyword>
<evidence type="ECO:0000313" key="16">
    <source>
        <dbReference type="EMBL" id="CAF4122998.1"/>
    </source>
</evidence>
<evidence type="ECO:0000313" key="13">
    <source>
        <dbReference type="EMBL" id="CAF0927576.1"/>
    </source>
</evidence>
<comment type="catalytic activity">
    <reaction evidence="11">
        <text>Fe(II)-heme o + 2 A + H2O = Fe(II)-heme a + 2 AH2</text>
        <dbReference type="Rhea" id="RHEA:63388"/>
        <dbReference type="ChEBI" id="CHEBI:13193"/>
        <dbReference type="ChEBI" id="CHEBI:15377"/>
        <dbReference type="ChEBI" id="CHEBI:17499"/>
        <dbReference type="ChEBI" id="CHEBI:60530"/>
        <dbReference type="ChEBI" id="CHEBI:61715"/>
        <dbReference type="EC" id="1.17.99.9"/>
    </reaction>
    <physiologicalReaction direction="left-to-right" evidence="11">
        <dbReference type="Rhea" id="RHEA:63389"/>
    </physiologicalReaction>
</comment>
<dbReference type="PANTHER" id="PTHR23289">
    <property type="entry name" value="CYTOCHROME C OXIDASE ASSEMBLY PROTEIN COX15"/>
    <property type="match status" value="1"/>
</dbReference>
<dbReference type="Pfam" id="PF02628">
    <property type="entry name" value="COX15-CtaA"/>
    <property type="match status" value="1"/>
</dbReference>
<dbReference type="EMBL" id="CAJNOK010020322">
    <property type="protein sequence ID" value="CAF1314350.1"/>
    <property type="molecule type" value="Genomic_DNA"/>
</dbReference>
<name>A0A814BJ14_9BILA</name>
<evidence type="ECO:0000256" key="1">
    <source>
        <dbReference type="ARBA" id="ARBA00001970"/>
    </source>
</evidence>
<protein>
    <recommendedName>
        <fullName evidence="18">Cytochrome c oxidase assembly protein COX15</fullName>
    </recommendedName>
</protein>
<organism evidence="13 17">
    <name type="scientific">Didymodactylos carnosus</name>
    <dbReference type="NCBI Taxonomy" id="1234261"/>
    <lineage>
        <taxon>Eukaryota</taxon>
        <taxon>Metazoa</taxon>
        <taxon>Spiralia</taxon>
        <taxon>Gnathifera</taxon>
        <taxon>Rotifera</taxon>
        <taxon>Eurotatoria</taxon>
        <taxon>Bdelloidea</taxon>
        <taxon>Philodinida</taxon>
        <taxon>Philodinidae</taxon>
        <taxon>Didymodactylos</taxon>
    </lineage>
</organism>
<evidence type="ECO:0000256" key="12">
    <source>
        <dbReference type="SAM" id="Phobius"/>
    </source>
</evidence>
<dbReference type="InterPro" id="IPR023754">
    <property type="entry name" value="HemeA_Synthase_type2"/>
</dbReference>
<dbReference type="Proteomes" id="UP000681722">
    <property type="component" value="Unassembled WGS sequence"/>
</dbReference>
<keyword evidence="17" id="KW-1185">Reference proteome</keyword>
<keyword evidence="5 12" id="KW-1133">Transmembrane helix</keyword>
<gene>
    <name evidence="13" type="ORF">GPM918_LOCUS10003</name>
    <name evidence="14" type="ORF">OVA965_LOCUS29132</name>
    <name evidence="15" type="ORF">SRO942_LOCUS10004</name>
    <name evidence="16" type="ORF">TMI583_LOCUS29898</name>
</gene>